<dbReference type="Proteomes" id="UP000517916">
    <property type="component" value="Unassembled WGS sequence"/>
</dbReference>
<sequence length="399" mass="42049">MNRRLLAIAVGVALELVLSLVVGGVAHSAPRDAWVGTWEAAPANSTGGDSGYPNYSIRNVVHTSVGGKQVRVRLSNKYGTKPLPLGHVTVGVQAKPGTPEAVSTKDVTFHGALSTTVPVGADVLSDPVPLALPPSVNLLVTTYVPTPSGPVTFHPLALQTSFFTRAGDHAGDTSGAAFTERTTVWHYVTGVDVLGPAAGSVVTLGDSITDGAGSTADANRRWPDFLAQRLLGQKRQLGVQNAGISGNRILLDGGSAGEAALKRFDEDVLSRTGVRTLAILEGINDIQQTPHETDPSKIENGLAQLARRAHQRGLRVVGATITPFRGWGSYTDSLEAVRVGVNHWIRTSGVFDSVVDLDKVIADPAEPRQMLKAYDCGDHLHPGDAGYQAMANAFDLSRL</sequence>
<dbReference type="EMBL" id="JACJID010000005">
    <property type="protein sequence ID" value="MBA8929327.1"/>
    <property type="molecule type" value="Genomic_DNA"/>
</dbReference>
<dbReference type="Pfam" id="PF13472">
    <property type="entry name" value="Lipase_GDSL_2"/>
    <property type="match status" value="1"/>
</dbReference>
<comment type="caution">
    <text evidence="2">The sequence shown here is derived from an EMBL/GenBank/DDBJ whole genome shotgun (WGS) entry which is preliminary data.</text>
</comment>
<reference evidence="2 3" key="1">
    <citation type="submission" date="2020-08" db="EMBL/GenBank/DDBJ databases">
        <title>Genomic Encyclopedia of Archaeal and Bacterial Type Strains, Phase II (KMG-II): from individual species to whole genera.</title>
        <authorList>
            <person name="Goeker M."/>
        </authorList>
    </citation>
    <scope>NUCLEOTIDE SEQUENCE [LARGE SCALE GENOMIC DNA]</scope>
    <source>
        <strain evidence="2 3">DSM 43850</strain>
    </source>
</reference>
<keyword evidence="3" id="KW-1185">Reference proteome</keyword>
<accession>A0ABR6BR27</accession>
<proteinExistence type="predicted"/>
<dbReference type="SUPFAM" id="SSF52266">
    <property type="entry name" value="SGNH hydrolase"/>
    <property type="match status" value="1"/>
</dbReference>
<dbReference type="PANTHER" id="PTHR43784:SF2">
    <property type="entry name" value="GDSL-LIKE LIPASE_ACYLHYDROLASE, PUTATIVE (AFU_ORTHOLOGUE AFUA_2G00820)-RELATED"/>
    <property type="match status" value="1"/>
</dbReference>
<organism evidence="2 3">
    <name type="scientific">Kutzneria viridogrisea</name>
    <dbReference type="NCBI Taxonomy" id="47990"/>
    <lineage>
        <taxon>Bacteria</taxon>
        <taxon>Bacillati</taxon>
        <taxon>Actinomycetota</taxon>
        <taxon>Actinomycetes</taxon>
        <taxon>Pseudonocardiales</taxon>
        <taxon>Pseudonocardiaceae</taxon>
        <taxon>Kutzneria</taxon>
    </lineage>
</organism>
<evidence type="ECO:0000313" key="3">
    <source>
        <dbReference type="Proteomes" id="UP000517916"/>
    </source>
</evidence>
<name>A0ABR6BR27_9PSEU</name>
<evidence type="ECO:0000259" key="1">
    <source>
        <dbReference type="Pfam" id="PF13472"/>
    </source>
</evidence>
<dbReference type="InterPro" id="IPR013830">
    <property type="entry name" value="SGNH_hydro"/>
</dbReference>
<dbReference type="CDD" id="cd01830">
    <property type="entry name" value="XynE_like"/>
    <property type="match status" value="1"/>
</dbReference>
<gene>
    <name evidence="2" type="ORF">BC739_006545</name>
</gene>
<feature type="domain" description="SGNH hydrolase-type esterase" evidence="1">
    <location>
        <begin position="204"/>
        <end position="389"/>
    </location>
</feature>
<dbReference type="RefSeq" id="WP_182839305.1">
    <property type="nucleotide sequence ID" value="NZ_BAAABQ010000022.1"/>
</dbReference>
<dbReference type="InterPro" id="IPR053140">
    <property type="entry name" value="GDSL_Rv0518-like"/>
</dbReference>
<dbReference type="Gene3D" id="3.40.50.1110">
    <property type="entry name" value="SGNH hydrolase"/>
    <property type="match status" value="1"/>
</dbReference>
<dbReference type="InterPro" id="IPR036514">
    <property type="entry name" value="SGNH_hydro_sf"/>
</dbReference>
<protein>
    <submittedName>
        <fullName evidence="2">Lysophospholipase L1-like esterase</fullName>
    </submittedName>
</protein>
<evidence type="ECO:0000313" key="2">
    <source>
        <dbReference type="EMBL" id="MBA8929327.1"/>
    </source>
</evidence>
<dbReference type="PANTHER" id="PTHR43784">
    <property type="entry name" value="GDSL-LIKE LIPASE/ACYLHYDROLASE, PUTATIVE (AFU_ORTHOLOGUE AFUA_2G00820)-RELATED"/>
    <property type="match status" value="1"/>
</dbReference>